<dbReference type="PANTHER" id="PTHR23513">
    <property type="entry name" value="INTEGRAL MEMBRANE EFFLUX PROTEIN-RELATED"/>
    <property type="match status" value="1"/>
</dbReference>
<feature type="transmembrane region" description="Helical" evidence="6">
    <location>
        <begin position="284"/>
        <end position="303"/>
    </location>
</feature>
<feature type="transmembrane region" description="Helical" evidence="6">
    <location>
        <begin position="253"/>
        <end position="272"/>
    </location>
</feature>
<keyword evidence="3 6" id="KW-0812">Transmembrane</keyword>
<dbReference type="Pfam" id="PF07690">
    <property type="entry name" value="MFS_1"/>
    <property type="match status" value="1"/>
</dbReference>
<dbReference type="PROSITE" id="PS50850">
    <property type="entry name" value="MFS"/>
    <property type="match status" value="1"/>
</dbReference>
<sequence length="312" mass="31558">MRWSWFGVLAVADSVTLVTLAGGLLAGSVFRIVAMSARRLVFTAMVEPEARFTANALLGTSTSLALYAVGPVLGGVLSTAASPGTAVLVNGLSLVVLAVAVAFAAPAKAGAVSGASVSVSGFQVLRRIPVAARLLVVVFGFNLFYMPVEVALPLLVRGLDGSGVALGLVWSGFGVGALLGAVLANRLQRFSGQKILVAIIGGWAATVLLLLAAPSTPFAVAVFFVGGLVYAPFTPVVHTLVQSALEPAEQQPLITLWTAGSVLAAPIGLALAGPLVHGMGPEGALLVSALLTVALVPFAGAGLRTTRFRAKA</sequence>
<dbReference type="RefSeq" id="WP_260189543.1">
    <property type="nucleotide sequence ID" value="NZ_JAFFZE010000004.1"/>
</dbReference>
<name>A0ABT2J353_9PSEU</name>
<feature type="transmembrane region" description="Helical" evidence="6">
    <location>
        <begin position="165"/>
        <end position="183"/>
    </location>
</feature>
<feature type="transmembrane region" description="Helical" evidence="6">
    <location>
        <begin position="218"/>
        <end position="241"/>
    </location>
</feature>
<dbReference type="PANTHER" id="PTHR23513:SF11">
    <property type="entry name" value="STAPHYLOFERRIN A TRANSPORTER"/>
    <property type="match status" value="1"/>
</dbReference>
<evidence type="ECO:0000313" key="9">
    <source>
        <dbReference type="Proteomes" id="UP001156441"/>
    </source>
</evidence>
<dbReference type="Proteomes" id="UP001156441">
    <property type="component" value="Unassembled WGS sequence"/>
</dbReference>
<dbReference type="SUPFAM" id="SSF103473">
    <property type="entry name" value="MFS general substrate transporter"/>
    <property type="match status" value="1"/>
</dbReference>
<proteinExistence type="predicted"/>
<comment type="subcellular location">
    <subcellularLocation>
        <location evidence="1">Cell membrane</location>
        <topology evidence="1">Multi-pass membrane protein</topology>
    </subcellularLocation>
</comment>
<feature type="domain" description="Major facilitator superfamily (MFS) profile" evidence="7">
    <location>
        <begin position="128"/>
        <end position="312"/>
    </location>
</feature>
<keyword evidence="9" id="KW-1185">Reference proteome</keyword>
<keyword evidence="2" id="KW-1003">Cell membrane</keyword>
<feature type="transmembrane region" description="Helical" evidence="6">
    <location>
        <begin position="86"/>
        <end position="107"/>
    </location>
</feature>
<dbReference type="EMBL" id="JAFFZE010000004">
    <property type="protein sequence ID" value="MCT2582196.1"/>
    <property type="molecule type" value="Genomic_DNA"/>
</dbReference>
<feature type="transmembrane region" description="Helical" evidence="6">
    <location>
        <begin position="54"/>
        <end position="74"/>
    </location>
</feature>
<gene>
    <name evidence="8" type="ORF">JT362_03530</name>
</gene>
<protein>
    <submittedName>
        <fullName evidence="8">MFS transporter</fullName>
    </submittedName>
</protein>
<evidence type="ECO:0000259" key="7">
    <source>
        <dbReference type="PROSITE" id="PS50850"/>
    </source>
</evidence>
<evidence type="ECO:0000256" key="4">
    <source>
        <dbReference type="ARBA" id="ARBA00022989"/>
    </source>
</evidence>
<dbReference type="Gene3D" id="1.20.1250.20">
    <property type="entry name" value="MFS general substrate transporter like domains"/>
    <property type="match status" value="1"/>
</dbReference>
<dbReference type="InterPro" id="IPR020846">
    <property type="entry name" value="MFS_dom"/>
</dbReference>
<evidence type="ECO:0000313" key="8">
    <source>
        <dbReference type="EMBL" id="MCT2582196.1"/>
    </source>
</evidence>
<accession>A0ABT2J353</accession>
<keyword evidence="5 6" id="KW-0472">Membrane</keyword>
<evidence type="ECO:0000256" key="5">
    <source>
        <dbReference type="ARBA" id="ARBA00023136"/>
    </source>
</evidence>
<feature type="transmembrane region" description="Helical" evidence="6">
    <location>
        <begin position="195"/>
        <end position="212"/>
    </location>
</feature>
<dbReference type="InterPro" id="IPR011701">
    <property type="entry name" value="MFS"/>
</dbReference>
<evidence type="ECO:0000256" key="6">
    <source>
        <dbReference type="SAM" id="Phobius"/>
    </source>
</evidence>
<dbReference type="InterPro" id="IPR036259">
    <property type="entry name" value="MFS_trans_sf"/>
</dbReference>
<evidence type="ECO:0000256" key="1">
    <source>
        <dbReference type="ARBA" id="ARBA00004651"/>
    </source>
</evidence>
<comment type="caution">
    <text evidence="8">The sequence shown here is derived from an EMBL/GenBank/DDBJ whole genome shotgun (WGS) entry which is preliminary data.</text>
</comment>
<organism evidence="8 9">
    <name type="scientific">Actinophytocola gossypii</name>
    <dbReference type="NCBI Taxonomy" id="2812003"/>
    <lineage>
        <taxon>Bacteria</taxon>
        <taxon>Bacillati</taxon>
        <taxon>Actinomycetota</taxon>
        <taxon>Actinomycetes</taxon>
        <taxon>Pseudonocardiales</taxon>
        <taxon>Pseudonocardiaceae</taxon>
    </lineage>
</organism>
<feature type="transmembrane region" description="Helical" evidence="6">
    <location>
        <begin position="6"/>
        <end position="33"/>
    </location>
</feature>
<keyword evidence="4 6" id="KW-1133">Transmembrane helix</keyword>
<evidence type="ECO:0000256" key="2">
    <source>
        <dbReference type="ARBA" id="ARBA00022475"/>
    </source>
</evidence>
<feature type="transmembrane region" description="Helical" evidence="6">
    <location>
        <begin position="128"/>
        <end position="145"/>
    </location>
</feature>
<evidence type="ECO:0000256" key="3">
    <source>
        <dbReference type="ARBA" id="ARBA00022692"/>
    </source>
</evidence>
<reference evidence="8 9" key="1">
    <citation type="submission" date="2021-02" db="EMBL/GenBank/DDBJ databases">
        <title>Actinophytocola xerophila sp. nov., isolated from soil of cotton cropping field.</title>
        <authorList>
            <person name="Huang R."/>
            <person name="Chen X."/>
            <person name="Ge X."/>
            <person name="Liu W."/>
        </authorList>
    </citation>
    <scope>NUCLEOTIDE SEQUENCE [LARGE SCALE GENOMIC DNA]</scope>
    <source>
        <strain evidence="8 9">S1-96</strain>
    </source>
</reference>